<keyword evidence="3" id="KW-0677">Repeat</keyword>
<keyword evidence="5" id="KW-0966">Cell projection</keyword>
<dbReference type="Gene3D" id="3.80.10.10">
    <property type="entry name" value="Ribonuclease Inhibitor"/>
    <property type="match status" value="2"/>
</dbReference>
<organism evidence="7 8">
    <name type="scientific">Tetradesmus obliquus</name>
    <name type="common">Green alga</name>
    <name type="synonym">Acutodesmus obliquus</name>
    <dbReference type="NCBI Taxonomy" id="3088"/>
    <lineage>
        <taxon>Eukaryota</taxon>
        <taxon>Viridiplantae</taxon>
        <taxon>Chlorophyta</taxon>
        <taxon>core chlorophytes</taxon>
        <taxon>Chlorophyceae</taxon>
        <taxon>CS clade</taxon>
        <taxon>Sphaeropleales</taxon>
        <taxon>Scenedesmaceae</taxon>
        <taxon>Tetradesmus</taxon>
    </lineage>
</organism>
<evidence type="ECO:0000256" key="5">
    <source>
        <dbReference type="ARBA" id="ARBA00023273"/>
    </source>
</evidence>
<evidence type="ECO:0000256" key="6">
    <source>
        <dbReference type="SAM" id="MobiDB-lite"/>
    </source>
</evidence>
<dbReference type="PROSITE" id="PS51450">
    <property type="entry name" value="LRR"/>
    <property type="match status" value="3"/>
</dbReference>
<evidence type="ECO:0000256" key="3">
    <source>
        <dbReference type="ARBA" id="ARBA00022737"/>
    </source>
</evidence>
<proteinExistence type="predicted"/>
<keyword evidence="2" id="KW-0433">Leucine-rich repeat</keyword>
<feature type="compositionally biased region" description="Low complexity" evidence="6">
    <location>
        <begin position="527"/>
        <end position="536"/>
    </location>
</feature>
<evidence type="ECO:0000256" key="4">
    <source>
        <dbReference type="ARBA" id="ARBA00023069"/>
    </source>
</evidence>
<name>A0ABY8U9H9_TETOB</name>
<evidence type="ECO:0008006" key="9">
    <source>
        <dbReference type="Google" id="ProtNLM"/>
    </source>
</evidence>
<feature type="compositionally biased region" description="Low complexity" evidence="6">
    <location>
        <begin position="280"/>
        <end position="292"/>
    </location>
</feature>
<dbReference type="PANTHER" id="PTHR45973">
    <property type="entry name" value="PROTEIN PHOSPHATASE 1 REGULATORY SUBUNIT SDS22-RELATED"/>
    <property type="match status" value="1"/>
</dbReference>
<evidence type="ECO:0000313" key="7">
    <source>
        <dbReference type="EMBL" id="WIA18103.1"/>
    </source>
</evidence>
<dbReference type="Proteomes" id="UP001244341">
    <property type="component" value="Chromosome 9b"/>
</dbReference>
<feature type="region of interest" description="Disordered" evidence="6">
    <location>
        <begin position="311"/>
        <end position="346"/>
    </location>
</feature>
<comment type="subcellular location">
    <subcellularLocation>
        <location evidence="1">Cytoplasm</location>
        <location evidence="1">Cytoskeleton</location>
        <location evidence="1">Cilium axoneme</location>
    </subcellularLocation>
</comment>
<gene>
    <name evidence="7" type="ORF">OEZ85_009581</name>
</gene>
<feature type="region of interest" description="Disordered" evidence="6">
    <location>
        <begin position="442"/>
        <end position="536"/>
    </location>
</feature>
<protein>
    <recommendedName>
        <fullName evidence="9">Dynein assembly factor 1, axonemal homolog</fullName>
    </recommendedName>
</protein>
<accession>A0ABY8U9H9</accession>
<keyword evidence="8" id="KW-1185">Reference proteome</keyword>
<dbReference type="EMBL" id="CP126216">
    <property type="protein sequence ID" value="WIA18103.1"/>
    <property type="molecule type" value="Genomic_DNA"/>
</dbReference>
<dbReference type="PANTHER" id="PTHR45973:SF9">
    <property type="entry name" value="LEUCINE-RICH REPEAT-CONTAINING PROTEIN 46"/>
    <property type="match status" value="1"/>
</dbReference>
<evidence type="ECO:0000256" key="2">
    <source>
        <dbReference type="ARBA" id="ARBA00022614"/>
    </source>
</evidence>
<feature type="region of interest" description="Disordered" evidence="6">
    <location>
        <begin position="273"/>
        <end position="293"/>
    </location>
</feature>
<sequence>MEMTKSALRDLCTQHKLYRTPHLNDKLYLHFKGFTHIANLEEYINLKALFLESNALQSLDGLPRLEQLKCLYAQQNCLRSLSGLQQLPSLDTLNISSNGLDSLEHLQDCPLLSTLTAEHNHLSTLQGLAPLLQCTNLHTLDLQQNNIEDPAVVDAIIAHLPQLRCLYLKGNPVVSSIKSYRKVIISRCPNLTYLDDRPVQEEERRCCEAWAVGGMDAERDERVRIKEEAAARGRRNFEWMQQLMREGFRKRRAMLGLPDGDTDPFMDTLAQYETSRDQHGSGSDSGSEFEFPQEPPELLAARQQLAAYTARPDEEEPAEMARTRQQLAQQGQAIQEGSWSAADAPAAGAGNDGTIYLESVRAAQRELDAAGSAAAASIRTYAAHGSAGIAPVVAGTGLQAARLGPDFGRLRAATQAALAAAGLSEVADGPGAACGELMFADGSSSDSADSSSDVACLGQQHSAEQEAAEAPEELCKIGSWSSGSGDAASPDAAVEEAALDSRPPRGSSTSSQAGSEATGNSDDEDSSSAAVVSPDDVVVLAEPSTVQDAGLEAAAAVESAGLAANSLYELD</sequence>
<dbReference type="SUPFAM" id="SSF52075">
    <property type="entry name" value="Outer arm dynein light chain 1"/>
    <property type="match status" value="1"/>
</dbReference>
<feature type="compositionally biased region" description="Low complexity" evidence="6">
    <location>
        <begin position="442"/>
        <end position="453"/>
    </location>
</feature>
<evidence type="ECO:0000256" key="1">
    <source>
        <dbReference type="ARBA" id="ARBA00004430"/>
    </source>
</evidence>
<reference evidence="7 8" key="1">
    <citation type="submission" date="2023-05" db="EMBL/GenBank/DDBJ databases">
        <title>A 100% complete, gapless, phased diploid assembly of the Scenedesmus obliquus UTEX 3031 genome.</title>
        <authorList>
            <person name="Biondi T.C."/>
            <person name="Hanschen E.R."/>
            <person name="Kwon T."/>
            <person name="Eng W."/>
            <person name="Kruse C.P.S."/>
            <person name="Koehler S.I."/>
            <person name="Kunde Y."/>
            <person name="Gleasner C.D."/>
            <person name="You Mak K.T."/>
            <person name="Polle J."/>
            <person name="Hovde B.T."/>
            <person name="Starkenburg S.R."/>
        </authorList>
    </citation>
    <scope>NUCLEOTIDE SEQUENCE [LARGE SCALE GENOMIC DNA]</scope>
    <source>
        <strain evidence="7 8">DOE0152z</strain>
    </source>
</reference>
<feature type="compositionally biased region" description="Low complexity" evidence="6">
    <location>
        <begin position="325"/>
        <end position="346"/>
    </location>
</feature>
<feature type="compositionally biased region" description="Polar residues" evidence="6">
    <location>
        <begin position="506"/>
        <end position="520"/>
    </location>
</feature>
<feature type="compositionally biased region" description="Low complexity" evidence="6">
    <location>
        <begin position="478"/>
        <end position="492"/>
    </location>
</feature>
<dbReference type="InterPro" id="IPR001611">
    <property type="entry name" value="Leu-rich_rpt"/>
</dbReference>
<keyword evidence="4" id="KW-0969">Cilium</keyword>
<dbReference type="InterPro" id="IPR032675">
    <property type="entry name" value="LRR_dom_sf"/>
</dbReference>
<evidence type="ECO:0000313" key="8">
    <source>
        <dbReference type="Proteomes" id="UP001244341"/>
    </source>
</evidence>
<dbReference type="InterPro" id="IPR050576">
    <property type="entry name" value="Cilia_flagella_integrity"/>
</dbReference>